<dbReference type="OrthoDB" id="6144703at2759"/>
<dbReference type="STRING" id="77166.U4UZ79"/>
<evidence type="ECO:0000313" key="4">
    <source>
        <dbReference type="Proteomes" id="UP000030742"/>
    </source>
</evidence>
<gene>
    <name evidence="3" type="ORF">D910_00146</name>
</gene>
<dbReference type="AlphaFoldDB" id="U4UZ79"/>
<feature type="region of interest" description="Disordered" evidence="1">
    <location>
        <begin position="1"/>
        <end position="48"/>
    </location>
</feature>
<dbReference type="InterPro" id="IPR029021">
    <property type="entry name" value="Prot-tyrosine_phosphatase-like"/>
</dbReference>
<accession>U4UZ79</accession>
<evidence type="ECO:0000259" key="2">
    <source>
        <dbReference type="PROSITE" id="PS50055"/>
    </source>
</evidence>
<dbReference type="Gene3D" id="3.90.190.10">
    <property type="entry name" value="Protein tyrosine phosphatase superfamily"/>
    <property type="match status" value="1"/>
</dbReference>
<dbReference type="PANTHER" id="PTHR19134">
    <property type="entry name" value="RECEPTOR-TYPE TYROSINE-PROTEIN PHOSPHATASE"/>
    <property type="match status" value="1"/>
</dbReference>
<dbReference type="PRINTS" id="PR00700">
    <property type="entry name" value="PRTYPHPHTASE"/>
</dbReference>
<dbReference type="PANTHER" id="PTHR19134:SF561">
    <property type="entry name" value="PROTEIN TYROSINE PHOSPHATASE 36E, ISOFORM A"/>
    <property type="match status" value="1"/>
</dbReference>
<dbReference type="EMBL" id="KI207632">
    <property type="protein sequence ID" value="ERL95711.1"/>
    <property type="molecule type" value="Genomic_DNA"/>
</dbReference>
<name>U4UZ79_DENPD</name>
<dbReference type="Proteomes" id="UP000030742">
    <property type="component" value="Unassembled WGS sequence"/>
</dbReference>
<feature type="domain" description="Tyrosine-protein phosphatase" evidence="2">
    <location>
        <begin position="107"/>
        <end position="212"/>
    </location>
</feature>
<dbReference type="InterPro" id="IPR000242">
    <property type="entry name" value="PTP_cat"/>
</dbReference>
<dbReference type="SMART" id="SM00194">
    <property type="entry name" value="PTPc"/>
    <property type="match status" value="1"/>
</dbReference>
<dbReference type="GO" id="GO:0004725">
    <property type="term" value="F:protein tyrosine phosphatase activity"/>
    <property type="evidence" value="ECO:0007669"/>
    <property type="project" value="InterPro"/>
</dbReference>
<sequence>MSSDPDAAKLKSHSSSGTVKKKPRSRSTPRTNDVDKPRKKRHASATHSFASIPNAIKLSMLNSGLLPTSRFNDENNGTVVDSISDRPIDISLFMKLCEQRKKFPVLYKLEFEIAEKTEPHSCRHGTKKSNLEKNQNQKCIPYDYNRVVLDTIEGEHDSDYVNASYVDSLLKPNAYIVTQGPTEETVTDFWRMVWQEKASCIVMLTKTFDFIKVSPTQIAFDIL</sequence>
<evidence type="ECO:0000256" key="1">
    <source>
        <dbReference type="SAM" id="MobiDB-lite"/>
    </source>
</evidence>
<evidence type="ECO:0000313" key="3">
    <source>
        <dbReference type="EMBL" id="ERL95711.1"/>
    </source>
</evidence>
<dbReference type="Pfam" id="PF00102">
    <property type="entry name" value="Y_phosphatase"/>
    <property type="match status" value="1"/>
</dbReference>
<dbReference type="SUPFAM" id="SSF52799">
    <property type="entry name" value="(Phosphotyrosine protein) phosphatases II"/>
    <property type="match status" value="1"/>
</dbReference>
<proteinExistence type="predicted"/>
<dbReference type="PROSITE" id="PS50055">
    <property type="entry name" value="TYR_PHOSPHATASE_PTP"/>
    <property type="match status" value="1"/>
</dbReference>
<protein>
    <recommendedName>
        <fullName evidence="2">Tyrosine-protein phosphatase domain-containing protein</fullName>
    </recommendedName>
</protein>
<dbReference type="InterPro" id="IPR050348">
    <property type="entry name" value="Protein-Tyr_Phosphatase"/>
</dbReference>
<reference evidence="3 4" key="1">
    <citation type="journal article" date="2013" name="Genome Biol.">
        <title>Draft genome of the mountain pine beetle, Dendroctonus ponderosae Hopkins, a major forest pest.</title>
        <authorList>
            <person name="Keeling C.I."/>
            <person name="Yuen M.M."/>
            <person name="Liao N.Y."/>
            <person name="Docking T.R."/>
            <person name="Chan S.K."/>
            <person name="Taylor G.A."/>
            <person name="Palmquist D.L."/>
            <person name="Jackman S.D."/>
            <person name="Nguyen A."/>
            <person name="Li M."/>
            <person name="Henderson H."/>
            <person name="Janes J.K."/>
            <person name="Zhao Y."/>
            <person name="Pandoh P."/>
            <person name="Moore R."/>
            <person name="Sperling F.A."/>
            <person name="Huber D.P."/>
            <person name="Birol I."/>
            <person name="Jones S.J."/>
            <person name="Bohlmann J."/>
        </authorList>
    </citation>
    <scope>NUCLEOTIDE SEQUENCE</scope>
</reference>
<organism evidence="3 4">
    <name type="scientific">Dendroctonus ponderosae</name>
    <name type="common">Mountain pine beetle</name>
    <dbReference type="NCBI Taxonomy" id="77166"/>
    <lineage>
        <taxon>Eukaryota</taxon>
        <taxon>Metazoa</taxon>
        <taxon>Ecdysozoa</taxon>
        <taxon>Arthropoda</taxon>
        <taxon>Hexapoda</taxon>
        <taxon>Insecta</taxon>
        <taxon>Pterygota</taxon>
        <taxon>Neoptera</taxon>
        <taxon>Endopterygota</taxon>
        <taxon>Coleoptera</taxon>
        <taxon>Polyphaga</taxon>
        <taxon>Cucujiformia</taxon>
        <taxon>Curculionidae</taxon>
        <taxon>Scolytinae</taxon>
        <taxon>Dendroctonus</taxon>
    </lineage>
</organism>